<dbReference type="AlphaFoldDB" id="A0A0D5LW04"/>
<dbReference type="InterPro" id="IPR000587">
    <property type="entry name" value="Creatinase_N"/>
</dbReference>
<feature type="domain" description="Creatinase N-terminal" evidence="5">
    <location>
        <begin position="17"/>
        <end position="139"/>
    </location>
</feature>
<reference evidence="7 8" key="1">
    <citation type="journal article" date="2015" name="Genome Announc.">
        <title>Complete genome sequence of Martelella endophytica YC6887, which has antifungal activity associated with a halophyte.</title>
        <authorList>
            <person name="Khan A."/>
            <person name="Khan H."/>
            <person name="Chung E.J."/>
            <person name="Hossain M.T."/>
            <person name="Chung Y.R."/>
        </authorList>
    </citation>
    <scope>NUCLEOTIDE SEQUENCE [LARGE SCALE GENOMIC DNA]</scope>
    <source>
        <strain evidence="7">YC6887</strain>
    </source>
</reference>
<evidence type="ECO:0000256" key="2">
    <source>
        <dbReference type="ARBA" id="ARBA00022723"/>
    </source>
</evidence>
<dbReference type="GO" id="GO:0046872">
    <property type="term" value="F:metal ion binding"/>
    <property type="evidence" value="ECO:0007669"/>
    <property type="project" value="UniProtKB-KW"/>
</dbReference>
<feature type="domain" description="Peptidase M24" evidence="4">
    <location>
        <begin position="323"/>
        <end position="538"/>
    </location>
</feature>
<dbReference type="Pfam" id="PF16189">
    <property type="entry name" value="Creatinase_N_2"/>
    <property type="match status" value="1"/>
</dbReference>
<dbReference type="Proteomes" id="UP000032611">
    <property type="component" value="Chromosome"/>
</dbReference>
<dbReference type="Pfam" id="PF16188">
    <property type="entry name" value="Peptidase_M24_C"/>
    <property type="match status" value="1"/>
</dbReference>
<dbReference type="InterPro" id="IPR029149">
    <property type="entry name" value="Creatin/AminoP/Spt16_N"/>
</dbReference>
<dbReference type="Pfam" id="PF00557">
    <property type="entry name" value="Peptidase_M24"/>
    <property type="match status" value="1"/>
</dbReference>
<accession>A0A0D5LW04</accession>
<gene>
    <name evidence="7" type="ORF">TM49_21420</name>
</gene>
<keyword evidence="8" id="KW-1185">Reference proteome</keyword>
<dbReference type="FunFam" id="3.90.230.10:FF:000009">
    <property type="entry name" value="xaa-Pro aminopeptidase 2"/>
    <property type="match status" value="1"/>
</dbReference>
<dbReference type="PANTHER" id="PTHR43763">
    <property type="entry name" value="XAA-PRO AMINOPEPTIDASE 1"/>
    <property type="match status" value="1"/>
</dbReference>
<dbReference type="InterPro" id="IPR000994">
    <property type="entry name" value="Pept_M24"/>
</dbReference>
<evidence type="ECO:0000256" key="3">
    <source>
        <dbReference type="ARBA" id="ARBA00022801"/>
    </source>
</evidence>
<dbReference type="Gene3D" id="3.90.230.10">
    <property type="entry name" value="Creatinase/methionine aminopeptidase superfamily"/>
    <property type="match status" value="1"/>
</dbReference>
<protein>
    <submittedName>
        <fullName evidence="7">X-Pro aminopeptidase</fullName>
    </submittedName>
</protein>
<dbReference type="CDD" id="cd01085">
    <property type="entry name" value="APP"/>
    <property type="match status" value="1"/>
</dbReference>
<dbReference type="GO" id="GO:0070006">
    <property type="term" value="F:metalloaminopeptidase activity"/>
    <property type="evidence" value="ECO:0007669"/>
    <property type="project" value="InterPro"/>
</dbReference>
<evidence type="ECO:0000259" key="5">
    <source>
        <dbReference type="Pfam" id="PF01321"/>
    </source>
</evidence>
<dbReference type="PANTHER" id="PTHR43763:SF6">
    <property type="entry name" value="XAA-PRO AMINOPEPTIDASE 1"/>
    <property type="match status" value="1"/>
</dbReference>
<sequence>MFQTFDVTSRPEQAAPRIAALRASFAALGINAVLVPRTDEYQGEYVPRSAERLAWLTGFTGSAGIALIMEKEAIVFVDGRYTTQLKAQADPALITGGDLVGAPPPEWLTEHRPKALRLGIDPWLHTPSEVERLEKALQEIGGELVLLAANPVDPIWHDRPAEPAEPISVQKTEFAGRPAADKIAEIAGSLAAKKAGAVLISDSTSVAWLFNIRGNDVVHTPAPLARAIVRADGSAALFVAPEKVTGEAAAYLDGLADVEAPDALEGALTALAAAGKTLMLDRASVPYAVIGILEAAGGQWVHAADPVVDLRAIKNEGEKAGARAVHLQDGAAMVSYLSWLDRQTPGTVSEIDAAKALEAARAATGVNSQNPLKDISFDTISGAGPNAAIIHYRVTTETNRMLQSGEMYLVDSGAQYQNGTTDITRTLAIGEVGEEQKKFFTLVLKGMIAISTARFPVGTRGQDLDPLARMALWQAGVDYAHGTGHGVGSYLSVHEGPQRISRLGTVALKPGMILSNEPGYYRPGAFGIRIENLLLVTEATMVDGGEIPMLGFETLTWCPIDRRLILPQLLTAAEIAWLDDYHARTREKLMPLVADDAERKWLEQATEPVSR</sequence>
<evidence type="ECO:0000313" key="7">
    <source>
        <dbReference type="EMBL" id="AJY48424.1"/>
    </source>
</evidence>
<dbReference type="RefSeq" id="WP_045685650.1">
    <property type="nucleotide sequence ID" value="NZ_CP010803.1"/>
</dbReference>
<organism evidence="7 8">
    <name type="scientific">Martelella endophytica</name>
    <dbReference type="NCBI Taxonomy" id="1486262"/>
    <lineage>
        <taxon>Bacteria</taxon>
        <taxon>Pseudomonadati</taxon>
        <taxon>Pseudomonadota</taxon>
        <taxon>Alphaproteobacteria</taxon>
        <taxon>Hyphomicrobiales</taxon>
        <taxon>Aurantimonadaceae</taxon>
        <taxon>Martelella</taxon>
    </lineage>
</organism>
<dbReference type="GO" id="GO:0005737">
    <property type="term" value="C:cytoplasm"/>
    <property type="evidence" value="ECO:0007669"/>
    <property type="project" value="UniProtKB-ARBA"/>
</dbReference>
<dbReference type="EMBL" id="CP010803">
    <property type="protein sequence ID" value="AJY48424.1"/>
    <property type="molecule type" value="Genomic_DNA"/>
</dbReference>
<dbReference type="InterPro" id="IPR050422">
    <property type="entry name" value="X-Pro_aminopeptidase_P"/>
</dbReference>
<evidence type="ECO:0000259" key="6">
    <source>
        <dbReference type="Pfam" id="PF16188"/>
    </source>
</evidence>
<proteinExistence type="inferred from homology"/>
<dbReference type="SUPFAM" id="SSF53092">
    <property type="entry name" value="Creatinase/prolidase N-terminal domain"/>
    <property type="match status" value="1"/>
</dbReference>
<dbReference type="Pfam" id="PF01321">
    <property type="entry name" value="Creatinase_N"/>
    <property type="match status" value="1"/>
</dbReference>
<keyword evidence="3" id="KW-0378">Hydrolase</keyword>
<keyword evidence="2" id="KW-0479">Metal-binding</keyword>
<dbReference type="InterPro" id="IPR036005">
    <property type="entry name" value="Creatinase/aminopeptidase-like"/>
</dbReference>
<dbReference type="HOGENOM" id="CLU_011781_2_1_5"/>
<dbReference type="InterPro" id="IPR033740">
    <property type="entry name" value="Pept_M24B"/>
</dbReference>
<keyword evidence="7" id="KW-0031">Aminopeptidase</keyword>
<dbReference type="KEGG" id="mey:TM49_21420"/>
<keyword evidence="7" id="KW-0645">Protease</keyword>
<evidence type="ECO:0000256" key="1">
    <source>
        <dbReference type="ARBA" id="ARBA00008766"/>
    </source>
</evidence>
<dbReference type="OrthoDB" id="9806388at2"/>
<dbReference type="InterPro" id="IPR032416">
    <property type="entry name" value="Peptidase_M24_C"/>
</dbReference>
<dbReference type="SUPFAM" id="SSF55920">
    <property type="entry name" value="Creatinase/aminopeptidase"/>
    <property type="match status" value="1"/>
</dbReference>
<dbReference type="Gene3D" id="3.40.350.10">
    <property type="entry name" value="Creatinase/prolidase N-terminal domain"/>
    <property type="match status" value="2"/>
</dbReference>
<evidence type="ECO:0000259" key="4">
    <source>
        <dbReference type="Pfam" id="PF00557"/>
    </source>
</evidence>
<evidence type="ECO:0000313" key="8">
    <source>
        <dbReference type="Proteomes" id="UP000032611"/>
    </source>
</evidence>
<name>A0A0D5LW04_MAREN</name>
<feature type="domain" description="Peptidase M24 C-terminal" evidence="6">
    <location>
        <begin position="548"/>
        <end position="609"/>
    </location>
</feature>
<dbReference type="STRING" id="1486262.TM49_21420"/>
<comment type="similarity">
    <text evidence="1">Belongs to the peptidase M24B family.</text>
</comment>
<dbReference type="PATRIC" id="fig|1486262.3.peg.4426"/>